<dbReference type="GeneID" id="64594115"/>
<name>A0A9P7DG39_9AGAM</name>
<evidence type="ECO:0000313" key="3">
    <source>
        <dbReference type="Proteomes" id="UP000719766"/>
    </source>
</evidence>
<evidence type="ECO:0000313" key="2">
    <source>
        <dbReference type="EMBL" id="KAG1791413.1"/>
    </source>
</evidence>
<dbReference type="Proteomes" id="UP000719766">
    <property type="component" value="Unassembled WGS sequence"/>
</dbReference>
<comment type="caution">
    <text evidence="2">The sequence shown here is derived from an EMBL/GenBank/DDBJ whole genome shotgun (WGS) entry which is preliminary data.</text>
</comment>
<evidence type="ECO:0000256" key="1">
    <source>
        <dbReference type="SAM" id="MobiDB-lite"/>
    </source>
</evidence>
<reference evidence="2" key="1">
    <citation type="journal article" date="2020" name="New Phytol.">
        <title>Comparative genomics reveals dynamic genome evolution in host specialist ectomycorrhizal fungi.</title>
        <authorList>
            <person name="Lofgren L.A."/>
            <person name="Nguyen N.H."/>
            <person name="Vilgalys R."/>
            <person name="Ruytinx J."/>
            <person name="Liao H.L."/>
            <person name="Branco S."/>
            <person name="Kuo A."/>
            <person name="LaButti K."/>
            <person name="Lipzen A."/>
            <person name="Andreopoulos W."/>
            <person name="Pangilinan J."/>
            <person name="Riley R."/>
            <person name="Hundley H."/>
            <person name="Na H."/>
            <person name="Barry K."/>
            <person name="Grigoriev I.V."/>
            <person name="Stajich J.E."/>
            <person name="Kennedy P.G."/>
        </authorList>
    </citation>
    <scope>NUCLEOTIDE SEQUENCE</scope>
    <source>
        <strain evidence="2">S12</strain>
    </source>
</reference>
<protein>
    <submittedName>
        <fullName evidence="2">Uncharacterized protein</fullName>
    </submittedName>
</protein>
<dbReference type="EMBL" id="JABBWE010000043">
    <property type="protein sequence ID" value="KAG1791413.1"/>
    <property type="molecule type" value="Genomic_DNA"/>
</dbReference>
<feature type="compositionally biased region" description="Basic and acidic residues" evidence="1">
    <location>
        <begin position="151"/>
        <end position="165"/>
    </location>
</feature>
<gene>
    <name evidence="2" type="ORF">HD556DRAFT_1309986</name>
</gene>
<dbReference type="RefSeq" id="XP_041158258.1">
    <property type="nucleotide sequence ID" value="XM_041300351.1"/>
</dbReference>
<dbReference type="AlphaFoldDB" id="A0A9P7DG39"/>
<organism evidence="2 3">
    <name type="scientific">Suillus plorans</name>
    <dbReference type="NCBI Taxonomy" id="116603"/>
    <lineage>
        <taxon>Eukaryota</taxon>
        <taxon>Fungi</taxon>
        <taxon>Dikarya</taxon>
        <taxon>Basidiomycota</taxon>
        <taxon>Agaricomycotina</taxon>
        <taxon>Agaricomycetes</taxon>
        <taxon>Agaricomycetidae</taxon>
        <taxon>Boletales</taxon>
        <taxon>Suillineae</taxon>
        <taxon>Suillaceae</taxon>
        <taxon>Suillus</taxon>
    </lineage>
</organism>
<accession>A0A9P7DG39</accession>
<sequence length="165" mass="18786">MYMLPCRPTPSKCTSLTFVIKRHISRAASKHHVRMRALVSLYHQCDTFVTPENLSQKIDEAFVPRTNNLTYNSNFEKRSFAELKRLAAEREEEPRHFFGKSMKLSPIGLRGSLASSSPNNDQQRTARATEALVGVSRDGKPSWTAVQENAPKIEKQLQEDRRQGV</sequence>
<keyword evidence="3" id="KW-1185">Reference proteome</keyword>
<proteinExistence type="predicted"/>
<feature type="compositionally biased region" description="Polar residues" evidence="1">
    <location>
        <begin position="113"/>
        <end position="126"/>
    </location>
</feature>
<dbReference type="OrthoDB" id="5597211at2759"/>
<feature type="region of interest" description="Disordered" evidence="1">
    <location>
        <begin position="110"/>
        <end position="165"/>
    </location>
</feature>